<dbReference type="GO" id="GO:0000976">
    <property type="term" value="F:transcription cis-regulatory region binding"/>
    <property type="evidence" value="ECO:0007669"/>
    <property type="project" value="TreeGrafter"/>
</dbReference>
<keyword evidence="7" id="KW-1185">Reference proteome</keyword>
<dbReference type="InterPro" id="IPR049445">
    <property type="entry name" value="TetR_SbtR-like_C"/>
</dbReference>
<dbReference type="InterPro" id="IPR001647">
    <property type="entry name" value="HTH_TetR"/>
</dbReference>
<dbReference type="EMBL" id="FNQB01000002">
    <property type="protein sequence ID" value="SDZ34666.1"/>
    <property type="molecule type" value="Genomic_DNA"/>
</dbReference>
<sequence>MAVNDARPLRADARRNREKVMVAARAAFTEHGEKATLDDIARRAGVGPGTLYRHFADRETLLAEVYRHDIEGLAERGRALSEQYPPGEAFAEFLRMEFDYIKAKRGLGTAVKQMLGTGSSTLIECKGVMRDAIGDLLGRAQEAGAIRKEVEPDDVLRLVHGVVMATESAPDMADRLLGFVLDGLRPPA</sequence>
<dbReference type="SUPFAM" id="SSF46689">
    <property type="entry name" value="Homeodomain-like"/>
    <property type="match status" value="1"/>
</dbReference>
<dbReference type="InterPro" id="IPR009057">
    <property type="entry name" value="Homeodomain-like_sf"/>
</dbReference>
<dbReference type="Pfam" id="PF00440">
    <property type="entry name" value="TetR_N"/>
    <property type="match status" value="1"/>
</dbReference>
<proteinExistence type="predicted"/>
<evidence type="ECO:0000256" key="1">
    <source>
        <dbReference type="ARBA" id="ARBA00023015"/>
    </source>
</evidence>
<dbReference type="Pfam" id="PF21597">
    <property type="entry name" value="TetR_C_43"/>
    <property type="match status" value="1"/>
</dbReference>
<dbReference type="PRINTS" id="PR00455">
    <property type="entry name" value="HTHTETR"/>
</dbReference>
<evidence type="ECO:0000259" key="5">
    <source>
        <dbReference type="PROSITE" id="PS50977"/>
    </source>
</evidence>
<protein>
    <submittedName>
        <fullName evidence="6">Transcriptional regulator, TetR family</fullName>
    </submittedName>
</protein>
<keyword evidence="1" id="KW-0805">Transcription regulation</keyword>
<dbReference type="AlphaFoldDB" id="A0A1H3S9C9"/>
<accession>A0A1H3S9C9</accession>
<dbReference type="PANTHER" id="PTHR30055">
    <property type="entry name" value="HTH-TYPE TRANSCRIPTIONAL REGULATOR RUTR"/>
    <property type="match status" value="1"/>
</dbReference>
<keyword evidence="2 4" id="KW-0238">DNA-binding</keyword>
<evidence type="ECO:0000256" key="3">
    <source>
        <dbReference type="ARBA" id="ARBA00023163"/>
    </source>
</evidence>
<feature type="domain" description="HTH tetR-type" evidence="5">
    <location>
        <begin position="14"/>
        <end position="73"/>
    </location>
</feature>
<dbReference type="Proteomes" id="UP000199632">
    <property type="component" value="Unassembled WGS sequence"/>
</dbReference>
<feature type="DNA-binding region" description="H-T-H motif" evidence="4">
    <location>
        <begin position="36"/>
        <end position="55"/>
    </location>
</feature>
<dbReference type="InterPro" id="IPR036271">
    <property type="entry name" value="Tet_transcr_reg_TetR-rel_C_sf"/>
</dbReference>
<evidence type="ECO:0000313" key="6">
    <source>
        <dbReference type="EMBL" id="SDZ34666.1"/>
    </source>
</evidence>
<reference evidence="7" key="1">
    <citation type="submission" date="2016-10" db="EMBL/GenBank/DDBJ databases">
        <authorList>
            <person name="Varghese N."/>
            <person name="Submissions S."/>
        </authorList>
    </citation>
    <scope>NUCLEOTIDE SEQUENCE [LARGE SCALE GENOMIC DNA]</scope>
    <source>
        <strain evidence="7">DSM 44718</strain>
    </source>
</reference>
<dbReference type="SUPFAM" id="SSF48498">
    <property type="entry name" value="Tetracyclin repressor-like, C-terminal domain"/>
    <property type="match status" value="1"/>
</dbReference>
<dbReference type="PROSITE" id="PS50977">
    <property type="entry name" value="HTH_TETR_2"/>
    <property type="match status" value="1"/>
</dbReference>
<evidence type="ECO:0000256" key="4">
    <source>
        <dbReference type="PROSITE-ProRule" id="PRU00335"/>
    </source>
</evidence>
<dbReference type="InterPro" id="IPR050109">
    <property type="entry name" value="HTH-type_TetR-like_transc_reg"/>
</dbReference>
<organism evidence="6 7">
    <name type="scientific">Asanoa ishikariensis</name>
    <dbReference type="NCBI Taxonomy" id="137265"/>
    <lineage>
        <taxon>Bacteria</taxon>
        <taxon>Bacillati</taxon>
        <taxon>Actinomycetota</taxon>
        <taxon>Actinomycetes</taxon>
        <taxon>Micromonosporales</taxon>
        <taxon>Micromonosporaceae</taxon>
        <taxon>Asanoa</taxon>
    </lineage>
</organism>
<keyword evidence="3" id="KW-0804">Transcription</keyword>
<dbReference type="Gene3D" id="1.10.357.10">
    <property type="entry name" value="Tetracycline Repressor, domain 2"/>
    <property type="match status" value="1"/>
</dbReference>
<dbReference type="STRING" id="137265.SAMN05421684_4745"/>
<gene>
    <name evidence="6" type="ORF">SAMN05421684_4745</name>
</gene>
<dbReference type="PANTHER" id="PTHR30055:SF234">
    <property type="entry name" value="HTH-TYPE TRANSCRIPTIONAL REGULATOR BETI"/>
    <property type="match status" value="1"/>
</dbReference>
<evidence type="ECO:0000313" key="7">
    <source>
        <dbReference type="Proteomes" id="UP000199632"/>
    </source>
</evidence>
<evidence type="ECO:0000256" key="2">
    <source>
        <dbReference type="ARBA" id="ARBA00023125"/>
    </source>
</evidence>
<name>A0A1H3S9C9_9ACTN</name>
<dbReference type="GO" id="GO:0003700">
    <property type="term" value="F:DNA-binding transcription factor activity"/>
    <property type="evidence" value="ECO:0007669"/>
    <property type="project" value="TreeGrafter"/>
</dbReference>